<dbReference type="SUPFAM" id="SSF54523">
    <property type="entry name" value="Pili subunits"/>
    <property type="match status" value="1"/>
</dbReference>
<evidence type="ECO:0000256" key="5">
    <source>
        <dbReference type="ARBA" id="ARBA00023136"/>
    </source>
</evidence>
<dbReference type="PANTHER" id="PTHR30093">
    <property type="entry name" value="GENERAL SECRETION PATHWAY PROTEIN G"/>
    <property type="match status" value="1"/>
</dbReference>
<dbReference type="RefSeq" id="WP_007790529.1">
    <property type="nucleotide sequence ID" value="NZ_ADGQ01000066.1"/>
</dbReference>
<comment type="subcellular location">
    <subcellularLocation>
        <location evidence="1">Membrane</location>
        <topology evidence="1">Single-pass membrane protein</topology>
    </subcellularLocation>
</comment>
<dbReference type="InterPro" id="IPR012902">
    <property type="entry name" value="N_methyl_site"/>
</dbReference>
<evidence type="ECO:0000256" key="1">
    <source>
        <dbReference type="ARBA" id="ARBA00004167"/>
    </source>
</evidence>
<feature type="transmembrane region" description="Helical" evidence="6">
    <location>
        <begin position="20"/>
        <end position="41"/>
    </location>
</feature>
<sequence length="129" mass="13964">MDKLRVENTSLRKTKKRRGFTLVELVIVVAIIGILAGVVAIKFSGAQKKAKENADYANASNIATAVYMAESEGKEGDDIKNIDKLVEAKYLSSKPKPQSVTGDFAVEEDAVSKELKVTAGGKTFYPKPD</sequence>
<protein>
    <submittedName>
        <fullName evidence="7">Prepilin-type cleavage/methylation N-terminal domain protein</fullName>
    </submittedName>
</protein>
<dbReference type="InterPro" id="IPR002416">
    <property type="entry name" value="T2SS_protein-GspH"/>
</dbReference>
<dbReference type="STRING" id="596315.HMPREF0634_1357"/>
<keyword evidence="3 6" id="KW-0812">Transmembrane</keyword>
<dbReference type="GO" id="GO:0015628">
    <property type="term" value="P:protein secretion by the type II secretion system"/>
    <property type="evidence" value="ECO:0007669"/>
    <property type="project" value="InterPro"/>
</dbReference>
<evidence type="ECO:0000256" key="3">
    <source>
        <dbReference type="ARBA" id="ARBA00022692"/>
    </source>
</evidence>
<gene>
    <name evidence="7" type="ORF">HMPREF0634_1357</name>
</gene>
<dbReference type="AlphaFoldDB" id="E0E4I0"/>
<keyword evidence="8" id="KW-1185">Reference proteome</keyword>
<proteinExistence type="predicted"/>
<dbReference type="PROSITE" id="PS00409">
    <property type="entry name" value="PROKAR_NTER_METHYL"/>
    <property type="match status" value="1"/>
</dbReference>
<organism evidence="7 8">
    <name type="scientific">Peptostreptococcus stomatis DSM 17678</name>
    <dbReference type="NCBI Taxonomy" id="596315"/>
    <lineage>
        <taxon>Bacteria</taxon>
        <taxon>Bacillati</taxon>
        <taxon>Bacillota</taxon>
        <taxon>Clostridia</taxon>
        <taxon>Peptostreptococcales</taxon>
        <taxon>Peptostreptococcaceae</taxon>
        <taxon>Peptostreptococcus</taxon>
    </lineage>
</organism>
<comment type="caution">
    <text evidence="7">The sequence shown here is derived from an EMBL/GenBank/DDBJ whole genome shotgun (WGS) entry which is preliminary data.</text>
</comment>
<dbReference type="Proteomes" id="UP000003244">
    <property type="component" value="Unassembled WGS sequence"/>
</dbReference>
<accession>E0E4I0</accession>
<keyword evidence="2" id="KW-0488">Methylation</keyword>
<dbReference type="GeneID" id="84801194"/>
<dbReference type="Pfam" id="PF07963">
    <property type="entry name" value="N_methyl"/>
    <property type="match status" value="1"/>
</dbReference>
<dbReference type="InterPro" id="IPR045584">
    <property type="entry name" value="Pilin-like"/>
</dbReference>
<dbReference type="EMBL" id="ADGQ01000066">
    <property type="protein sequence ID" value="EFM64191.1"/>
    <property type="molecule type" value="Genomic_DNA"/>
</dbReference>
<evidence type="ECO:0000256" key="6">
    <source>
        <dbReference type="SAM" id="Phobius"/>
    </source>
</evidence>
<reference evidence="7 8" key="1">
    <citation type="submission" date="2010-08" db="EMBL/GenBank/DDBJ databases">
        <authorList>
            <person name="Harkins D.M."/>
            <person name="Madupu R."/>
            <person name="Durkin A.S."/>
            <person name="Torralba M."/>
            <person name="Methe B."/>
            <person name="Sutton G.G."/>
            <person name="Nelson K.E."/>
        </authorList>
    </citation>
    <scope>NUCLEOTIDE SEQUENCE [LARGE SCALE GENOMIC DNA]</scope>
    <source>
        <strain evidence="7 8">DSM 17678</strain>
    </source>
</reference>
<dbReference type="eggNOG" id="COG4969">
    <property type="taxonomic scope" value="Bacteria"/>
</dbReference>
<keyword evidence="5 6" id="KW-0472">Membrane</keyword>
<evidence type="ECO:0000256" key="4">
    <source>
        <dbReference type="ARBA" id="ARBA00022989"/>
    </source>
</evidence>
<dbReference type="Gene3D" id="3.30.700.10">
    <property type="entry name" value="Glycoprotein, Type 4 Pilin"/>
    <property type="match status" value="1"/>
</dbReference>
<dbReference type="NCBIfam" id="TIGR02532">
    <property type="entry name" value="IV_pilin_GFxxxE"/>
    <property type="match status" value="1"/>
</dbReference>
<evidence type="ECO:0000313" key="7">
    <source>
        <dbReference type="EMBL" id="EFM64191.1"/>
    </source>
</evidence>
<evidence type="ECO:0000256" key="2">
    <source>
        <dbReference type="ARBA" id="ARBA00022481"/>
    </source>
</evidence>
<dbReference type="PRINTS" id="PR00885">
    <property type="entry name" value="BCTERIALGSPH"/>
</dbReference>
<evidence type="ECO:0000313" key="8">
    <source>
        <dbReference type="Proteomes" id="UP000003244"/>
    </source>
</evidence>
<dbReference type="OrthoDB" id="1751751at2"/>
<keyword evidence="4 6" id="KW-1133">Transmembrane helix</keyword>
<name>E0E4I0_9FIRM</name>
<dbReference type="GO" id="GO:0016020">
    <property type="term" value="C:membrane"/>
    <property type="evidence" value="ECO:0007669"/>
    <property type="project" value="UniProtKB-SubCell"/>
</dbReference>
<dbReference type="GO" id="GO:0015627">
    <property type="term" value="C:type II protein secretion system complex"/>
    <property type="evidence" value="ECO:0007669"/>
    <property type="project" value="InterPro"/>
</dbReference>